<dbReference type="SUPFAM" id="SSF52540">
    <property type="entry name" value="P-loop containing nucleoside triphosphate hydrolases"/>
    <property type="match status" value="1"/>
</dbReference>
<dbReference type="InterPro" id="IPR031327">
    <property type="entry name" value="MCM"/>
</dbReference>
<dbReference type="PANTHER" id="PTHR11630:SF66">
    <property type="entry name" value="DNA REPLICATION LICENSING FACTOR MCM4"/>
    <property type="match status" value="1"/>
</dbReference>
<dbReference type="EMBL" id="KN847909">
    <property type="protein sequence ID" value="KIR38769.1"/>
    <property type="molecule type" value="Genomic_DNA"/>
</dbReference>
<dbReference type="PRINTS" id="PR01660">
    <property type="entry name" value="MCMPROTEIN4"/>
</dbReference>
<dbReference type="GO" id="GO:0000727">
    <property type="term" value="P:double-strand break repair via break-induced replication"/>
    <property type="evidence" value="ECO:0007669"/>
    <property type="project" value="TreeGrafter"/>
</dbReference>
<dbReference type="SUPFAM" id="SSF50249">
    <property type="entry name" value="Nucleic acid-binding proteins"/>
    <property type="match status" value="1"/>
</dbReference>
<keyword evidence="7 10" id="KW-0067">ATP-binding</keyword>
<keyword evidence="14" id="KW-0132">Cell division</keyword>
<evidence type="ECO:0000313" key="15">
    <source>
        <dbReference type="Proteomes" id="UP000053392"/>
    </source>
</evidence>
<evidence type="ECO:0000256" key="12">
    <source>
        <dbReference type="SAM" id="MobiDB-lite"/>
    </source>
</evidence>
<accession>A0A0D0UX93</accession>
<dbReference type="GO" id="GO:0016887">
    <property type="term" value="F:ATP hydrolysis activity"/>
    <property type="evidence" value="ECO:0007669"/>
    <property type="project" value="RHEA"/>
</dbReference>
<dbReference type="FunFam" id="3.30.1640.10:FF:000011">
    <property type="entry name" value="DNA helicase"/>
    <property type="match status" value="1"/>
</dbReference>
<evidence type="ECO:0000256" key="7">
    <source>
        <dbReference type="ARBA" id="ARBA00022840"/>
    </source>
</evidence>
<dbReference type="GO" id="GO:0006271">
    <property type="term" value="P:DNA strand elongation involved in DNA replication"/>
    <property type="evidence" value="ECO:0007669"/>
    <property type="project" value="TreeGrafter"/>
</dbReference>
<evidence type="ECO:0000256" key="8">
    <source>
        <dbReference type="ARBA" id="ARBA00023125"/>
    </source>
</evidence>
<dbReference type="OrthoDB" id="10251574at2759"/>
<keyword evidence="14" id="KW-0131">Cell cycle</keyword>
<dbReference type="HOGENOM" id="CLU_000995_7_1_1"/>
<dbReference type="InterPro" id="IPR033762">
    <property type="entry name" value="MCM_OB"/>
</dbReference>
<dbReference type="GO" id="GO:1902975">
    <property type="term" value="P:mitotic DNA replication initiation"/>
    <property type="evidence" value="ECO:0007669"/>
    <property type="project" value="TreeGrafter"/>
</dbReference>
<feature type="region of interest" description="Disordered" evidence="12">
    <location>
        <begin position="507"/>
        <end position="529"/>
    </location>
</feature>
<dbReference type="InterPro" id="IPR001208">
    <property type="entry name" value="MCM_dom"/>
</dbReference>
<dbReference type="InterPro" id="IPR027417">
    <property type="entry name" value="P-loop_NTPase"/>
</dbReference>
<dbReference type="AlphaFoldDB" id="A0A0D0UX93"/>
<keyword evidence="15" id="KW-1185">Reference proteome</keyword>
<keyword evidence="6 11" id="KW-0347">Helicase</keyword>
<proteinExistence type="inferred from homology"/>
<keyword evidence="4 10" id="KW-0547">Nucleotide-binding</keyword>
<dbReference type="Pfam" id="PF00493">
    <property type="entry name" value="MCM"/>
    <property type="match status" value="1"/>
</dbReference>
<dbReference type="EC" id="3.6.4.12" evidence="11"/>
<reference evidence="14 15" key="1">
    <citation type="submission" date="2015-01" db="EMBL/GenBank/DDBJ databases">
        <title>The Genome Sequence of Cryptococcus gattii Ram5.</title>
        <authorList>
            <consortium name="The Broad Institute Genomics Platform"/>
            <person name="Cuomo C."/>
            <person name="Litvintseva A."/>
            <person name="Chen Y."/>
            <person name="Heitman J."/>
            <person name="Sun S."/>
            <person name="Springer D."/>
            <person name="Dromer F."/>
            <person name="Young S."/>
            <person name="Zeng Q."/>
            <person name="Gargeya S."/>
            <person name="Abouelleil A."/>
            <person name="Alvarado L."/>
            <person name="Chapman S.B."/>
            <person name="Gainer-Dewar J."/>
            <person name="Goldberg J."/>
            <person name="Griggs A."/>
            <person name="Gujja S."/>
            <person name="Hansen M."/>
            <person name="Howarth C."/>
            <person name="Imamovic A."/>
            <person name="Larimer J."/>
            <person name="Murphy C."/>
            <person name="Naylor J."/>
            <person name="Pearson M."/>
            <person name="Priest M."/>
            <person name="Roberts A."/>
            <person name="Saif S."/>
            <person name="Shea T."/>
            <person name="Sykes S."/>
            <person name="Wortman J."/>
            <person name="Nusbaum C."/>
            <person name="Birren B."/>
        </authorList>
    </citation>
    <scope>NUCLEOTIDE SEQUENCE [LARGE SCALE GENOMIC DNA]</scope>
    <source>
        <strain evidence="14 15">Ram5</strain>
    </source>
</reference>
<dbReference type="GO" id="GO:0042555">
    <property type="term" value="C:MCM complex"/>
    <property type="evidence" value="ECO:0007669"/>
    <property type="project" value="UniProtKB-UniRule"/>
</dbReference>
<gene>
    <name evidence="14" type="ORF">I313_05407</name>
</gene>
<evidence type="ECO:0000256" key="1">
    <source>
        <dbReference type="ARBA" id="ARBA00004123"/>
    </source>
</evidence>
<dbReference type="Pfam" id="PF14551">
    <property type="entry name" value="MCM_N"/>
    <property type="match status" value="1"/>
</dbReference>
<dbReference type="InterPro" id="IPR012340">
    <property type="entry name" value="NA-bd_OB-fold"/>
</dbReference>
<feature type="domain" description="MCM C-terminal AAA(+) ATPase" evidence="13">
    <location>
        <begin position="572"/>
        <end position="714"/>
    </location>
</feature>
<dbReference type="GO" id="GO:0097373">
    <property type="term" value="C:MCM core complex"/>
    <property type="evidence" value="ECO:0007669"/>
    <property type="project" value="UniProtKB-ARBA"/>
</dbReference>
<dbReference type="PANTHER" id="PTHR11630">
    <property type="entry name" value="DNA REPLICATION LICENSING FACTOR MCM FAMILY MEMBER"/>
    <property type="match status" value="1"/>
</dbReference>
<dbReference type="PRINTS" id="PR01657">
    <property type="entry name" value="MCMFAMILY"/>
</dbReference>
<dbReference type="InterPro" id="IPR008047">
    <property type="entry name" value="MCM_4"/>
</dbReference>
<evidence type="ECO:0000256" key="10">
    <source>
        <dbReference type="RuleBase" id="RU004070"/>
    </source>
</evidence>
<evidence type="ECO:0000256" key="4">
    <source>
        <dbReference type="ARBA" id="ARBA00022741"/>
    </source>
</evidence>
<dbReference type="Pfam" id="PF17207">
    <property type="entry name" value="MCM_OB"/>
    <property type="match status" value="1"/>
</dbReference>
<comment type="catalytic activity">
    <reaction evidence="11">
        <text>ATP + H2O = ADP + phosphate + H(+)</text>
        <dbReference type="Rhea" id="RHEA:13065"/>
        <dbReference type="ChEBI" id="CHEBI:15377"/>
        <dbReference type="ChEBI" id="CHEBI:15378"/>
        <dbReference type="ChEBI" id="CHEBI:30616"/>
        <dbReference type="ChEBI" id="CHEBI:43474"/>
        <dbReference type="ChEBI" id="CHEBI:456216"/>
        <dbReference type="EC" id="3.6.4.12"/>
    </reaction>
</comment>
<organism evidence="14 15">
    <name type="scientific">Cryptococcus deuterogattii Ram5</name>
    <dbReference type="NCBI Taxonomy" id="1296110"/>
    <lineage>
        <taxon>Eukaryota</taxon>
        <taxon>Fungi</taxon>
        <taxon>Dikarya</taxon>
        <taxon>Basidiomycota</taxon>
        <taxon>Agaricomycotina</taxon>
        <taxon>Tremellomycetes</taxon>
        <taxon>Tremellales</taxon>
        <taxon>Cryptococcaceae</taxon>
        <taxon>Cryptococcus</taxon>
        <taxon>Cryptococcus gattii species complex</taxon>
    </lineage>
</organism>
<evidence type="ECO:0000256" key="3">
    <source>
        <dbReference type="ARBA" id="ARBA00022705"/>
    </source>
</evidence>
<dbReference type="Pfam" id="PF21128">
    <property type="entry name" value="WHD_MCM4"/>
    <property type="match status" value="1"/>
</dbReference>
<dbReference type="PROSITE" id="PS00847">
    <property type="entry name" value="MCM_1"/>
    <property type="match status" value="1"/>
</dbReference>
<sequence>MSSPNPGRSSSPLHFPTSSVGGTPRASRVQQLSGSGAPAASSSPLHFPTSSPQSSSRAARTPGGFRSEAPSSAAVRRVRDETPLFFPPSGGSTPRRARRGDIHSFFPHSSPSLARRQAQIPADSLSLRASSPGMGTDADGLDTPRVFGSAAPTLSAAAQSQVNAEGDDIDGMVKFIWGTTISLQESMNLFRDFLRGFKPKYRAVYNSEQSKQAEESGGVAPPPMTLYDNLSAERADVPLYETYLNRLRLTGETNLNLDALNLLAYRPTKKLYHQLVNYPQEVIPIMDQVLRDVMIELGHEELEKAQTKFAEGNLSQLELSLITNEIRDVESRVYKVRPFGGENTINMRDLNPGDTDKLVTVKGLVIRATPVIPDMTTAFFRCLVCQHTVQADIDRGRISEPERCPRDVCGSIGTMSLIHNRSEFTDKQVIRLQETPDAVPDGQTPHTVSLCVYDELVDLVKPGDRVIITGIFRSIPVRVNPRQRSIKSLYKTYLDVVHVKRTNTARMGFDPSTRAGEGKPPGVGVGGEDDEDELLARQDVDAAMDEDLESPVRSAAAEMEQRIIELSNHPDLYNILASSLAPSIYELEDVKKGILLQLFGGTNKSIARGGGGGGPRYRGDINVLMVGDPGTSKSQILQYVHKIAPRGVYTSGKGSSAVGLTAYVTRDPDSKQLVLESGALVLSDGGVCCIDEFDKMSDATRSVLHEVMPLETLTSYITYARSKIHPVLTEGASEALVQAYVEMRKAGMDSRTQEKRITATTRQLESMIRLGEAHARMRLSDRVEEEDIREAVRLIKSALRESATDPLTGQIDLDLINTGAGQTMRRARADLKREVIKLVVEKARSQGIRWAATIDELNKQSSVPVDHAQFAEIIRELEEESIVKVVGERERRVIKSLGV</sequence>
<dbReference type="GO" id="GO:0043596">
    <property type="term" value="C:nuclear replication fork"/>
    <property type="evidence" value="ECO:0007669"/>
    <property type="project" value="UniProtKB-ARBA"/>
</dbReference>
<comment type="subcellular location">
    <subcellularLocation>
        <location evidence="1">Nucleus</location>
    </subcellularLocation>
</comment>
<evidence type="ECO:0000256" key="11">
    <source>
        <dbReference type="RuleBase" id="RU368062"/>
    </source>
</evidence>
<dbReference type="Gene3D" id="2.20.28.10">
    <property type="match status" value="1"/>
</dbReference>
<evidence type="ECO:0000256" key="5">
    <source>
        <dbReference type="ARBA" id="ARBA00022801"/>
    </source>
</evidence>
<dbReference type="GO" id="GO:0006279">
    <property type="term" value="P:premeiotic DNA replication"/>
    <property type="evidence" value="ECO:0007669"/>
    <property type="project" value="UniProtKB-ARBA"/>
</dbReference>
<comment type="similarity">
    <text evidence="2 10">Belongs to the MCM family.</text>
</comment>
<comment type="function">
    <text evidence="11">Acts as component of the MCM2-7 complex (MCM complex) which is the replicative helicase essential for 'once per cell cycle' DNA replication initiation and elongation in eukaryotic cells. The active ATPase sites in the MCM2-7 ring are formed through the interaction surfaces of two neighboring subunits such that a critical structure of a conserved arginine finger motif is provided in trans relative to the ATP-binding site of the Walker A box of the adjacent subunit. The six ATPase active sites, however, are likely to contribute differentially to the complex helicase activity.</text>
</comment>
<dbReference type="Gene3D" id="3.30.1640.10">
    <property type="entry name" value="mini-chromosome maintenance (MCM) complex, chain A, domain 1"/>
    <property type="match status" value="1"/>
</dbReference>
<keyword evidence="5 11" id="KW-0378">Hydrolase</keyword>
<feature type="region of interest" description="Disordered" evidence="12">
    <location>
        <begin position="1"/>
        <end position="120"/>
    </location>
</feature>
<evidence type="ECO:0000313" key="14">
    <source>
        <dbReference type="EMBL" id="KIR38769.1"/>
    </source>
</evidence>
<keyword evidence="9 11" id="KW-0539">Nucleus</keyword>
<dbReference type="GO" id="GO:0005524">
    <property type="term" value="F:ATP binding"/>
    <property type="evidence" value="ECO:0007669"/>
    <property type="project" value="UniProtKB-UniRule"/>
</dbReference>
<dbReference type="GO" id="GO:0003697">
    <property type="term" value="F:single-stranded DNA binding"/>
    <property type="evidence" value="ECO:0007669"/>
    <property type="project" value="TreeGrafter"/>
</dbReference>
<evidence type="ECO:0000256" key="6">
    <source>
        <dbReference type="ARBA" id="ARBA00022806"/>
    </source>
</evidence>
<dbReference type="SMART" id="SM00350">
    <property type="entry name" value="MCM"/>
    <property type="match status" value="1"/>
</dbReference>
<dbReference type="Gene3D" id="2.40.50.140">
    <property type="entry name" value="Nucleic acid-binding proteins"/>
    <property type="match status" value="1"/>
</dbReference>
<evidence type="ECO:0000256" key="2">
    <source>
        <dbReference type="ARBA" id="ARBA00008010"/>
    </source>
</evidence>
<dbReference type="Gene3D" id="3.40.50.300">
    <property type="entry name" value="P-loop containing nucleotide triphosphate hydrolases"/>
    <property type="match status" value="2"/>
</dbReference>
<dbReference type="GO" id="GO:0031261">
    <property type="term" value="C:DNA replication preinitiation complex"/>
    <property type="evidence" value="ECO:0007669"/>
    <property type="project" value="UniProtKB-ARBA"/>
</dbReference>
<dbReference type="InterPro" id="IPR018525">
    <property type="entry name" value="MCM_CS"/>
</dbReference>
<evidence type="ECO:0000259" key="13">
    <source>
        <dbReference type="PROSITE" id="PS50051"/>
    </source>
</evidence>
<feature type="compositionally biased region" description="Low complexity" evidence="12">
    <location>
        <begin position="33"/>
        <end position="44"/>
    </location>
</feature>
<dbReference type="InterPro" id="IPR027925">
    <property type="entry name" value="MCM_N"/>
</dbReference>
<evidence type="ECO:0000256" key="9">
    <source>
        <dbReference type="ARBA" id="ARBA00023242"/>
    </source>
</evidence>
<feature type="compositionally biased region" description="Polar residues" evidence="12">
    <location>
        <begin position="48"/>
        <end position="58"/>
    </location>
</feature>
<protein>
    <recommendedName>
        <fullName evidence="11">DNA replication licensing factor MCM4</fullName>
        <ecNumber evidence="11">3.6.4.12</ecNumber>
    </recommendedName>
</protein>
<name>A0A0D0UX93_9TREE</name>
<dbReference type="GO" id="GO:0051301">
    <property type="term" value="P:cell division"/>
    <property type="evidence" value="ECO:0007669"/>
    <property type="project" value="UniProtKB-KW"/>
</dbReference>
<dbReference type="GO" id="GO:0005656">
    <property type="term" value="C:nuclear pre-replicative complex"/>
    <property type="evidence" value="ECO:0007669"/>
    <property type="project" value="UniProtKB-ARBA"/>
</dbReference>
<keyword evidence="3 11" id="KW-0235">DNA replication</keyword>
<dbReference type="GO" id="GO:0017116">
    <property type="term" value="F:single-stranded DNA helicase activity"/>
    <property type="evidence" value="ECO:0007669"/>
    <property type="project" value="TreeGrafter"/>
</dbReference>
<dbReference type="FunFam" id="2.20.28.10:FF:000003">
    <property type="entry name" value="DNA helicase"/>
    <property type="match status" value="1"/>
</dbReference>
<dbReference type="PROSITE" id="PS50051">
    <property type="entry name" value="MCM_2"/>
    <property type="match status" value="1"/>
</dbReference>
<comment type="subunit">
    <text evidence="11">Component of the MCM2-7 complex.</text>
</comment>
<dbReference type="Proteomes" id="UP000053392">
    <property type="component" value="Unassembled WGS sequence"/>
</dbReference>
<feature type="compositionally biased region" description="Polar residues" evidence="12">
    <location>
        <begin position="1"/>
        <end position="21"/>
    </location>
</feature>
<keyword evidence="8 10" id="KW-0238">DNA-binding</keyword>